<dbReference type="PANTHER" id="PTHR14948">
    <property type="entry name" value="NG5"/>
    <property type="match status" value="1"/>
</dbReference>
<comment type="subcellular location">
    <subcellularLocation>
        <location evidence="1">Membrane</location>
    </subcellularLocation>
</comment>
<proteinExistence type="inferred from homology"/>
<keyword evidence="5 6" id="KW-0472">Membrane</keyword>
<name>A0A3P8QF12_ASTCA</name>
<evidence type="ECO:0000256" key="5">
    <source>
        <dbReference type="ARBA" id="ARBA00023136"/>
    </source>
</evidence>
<reference evidence="7" key="3">
    <citation type="submission" date="2025-08" db="UniProtKB">
        <authorList>
            <consortium name="Ensembl"/>
        </authorList>
    </citation>
    <scope>IDENTIFICATION</scope>
</reference>
<reference evidence="7" key="4">
    <citation type="submission" date="2025-09" db="UniProtKB">
        <authorList>
            <consortium name="Ensembl"/>
        </authorList>
    </citation>
    <scope>IDENTIFICATION</scope>
</reference>
<keyword evidence="4 6" id="KW-1133">Transmembrane helix</keyword>
<keyword evidence="3 6" id="KW-0812">Transmembrane</keyword>
<evidence type="ECO:0000256" key="4">
    <source>
        <dbReference type="ARBA" id="ARBA00022989"/>
    </source>
</evidence>
<dbReference type="InterPro" id="IPR007593">
    <property type="entry name" value="CD225/Dispanin_fam"/>
</dbReference>
<evidence type="ECO:0000256" key="1">
    <source>
        <dbReference type="ARBA" id="ARBA00004370"/>
    </source>
</evidence>
<protein>
    <submittedName>
        <fullName evidence="7">Uncharacterized protein</fullName>
    </submittedName>
</protein>
<reference evidence="8" key="2">
    <citation type="submission" date="2023-03" db="EMBL/GenBank/DDBJ databases">
        <authorList>
            <consortium name="Wellcome Sanger Institute Data Sharing"/>
        </authorList>
    </citation>
    <scope>NUCLEOTIDE SEQUENCE [LARGE SCALE GENOMIC DNA]</scope>
</reference>
<evidence type="ECO:0000313" key="7">
    <source>
        <dbReference type="Ensembl" id="ENSACLP00000027968.2"/>
    </source>
</evidence>
<dbReference type="Ensembl" id="ENSACLT00000028623.2">
    <property type="protein sequence ID" value="ENSACLP00000027968.2"/>
    <property type="gene ID" value="ENSACLG00000019014.2"/>
</dbReference>
<evidence type="ECO:0000313" key="8">
    <source>
        <dbReference type="Proteomes" id="UP000265100"/>
    </source>
</evidence>
<evidence type="ECO:0000256" key="2">
    <source>
        <dbReference type="ARBA" id="ARBA00006843"/>
    </source>
</evidence>
<accession>A0A3P8QF12</accession>
<dbReference type="OMA" id="IVYSCKA"/>
<dbReference type="AlphaFoldDB" id="A0A3P8QF12"/>
<feature type="transmembrane region" description="Helical" evidence="6">
    <location>
        <begin position="63"/>
        <end position="86"/>
    </location>
</feature>
<comment type="similarity">
    <text evidence="2">Belongs to the CD225/Dispanin family.</text>
</comment>
<dbReference type="Bgee" id="ENSACLG00000019014">
    <property type="expression patterns" value="Expressed in spleen and 4 other cell types or tissues"/>
</dbReference>
<reference evidence="7 8" key="1">
    <citation type="submission" date="2018-05" db="EMBL/GenBank/DDBJ databases">
        <authorList>
            <person name="Datahose"/>
        </authorList>
    </citation>
    <scope>NUCLEOTIDE SEQUENCE</scope>
</reference>
<dbReference type="Proteomes" id="UP000265100">
    <property type="component" value="Chromosome 14"/>
</dbReference>
<evidence type="ECO:0000256" key="3">
    <source>
        <dbReference type="ARBA" id="ARBA00022692"/>
    </source>
</evidence>
<dbReference type="InterPro" id="IPR051423">
    <property type="entry name" value="CD225/Dispanin"/>
</dbReference>
<dbReference type="STRING" id="8154.ENSACLP00000027968"/>
<dbReference type="PANTHER" id="PTHR14948:SF46">
    <property type="entry name" value="DISPANIN SUBFAMILY A MEMBER 2B-LIKE-RELATED"/>
    <property type="match status" value="1"/>
</dbReference>
<keyword evidence="8" id="KW-1185">Reference proteome</keyword>
<sequence length="121" mass="13097">MEEGATHAVAPSYLGWSIFNTLCCCLPLGIPAIIFSCKAQNANTLGESAIAEGASRTAKTLNILGTVFGIIIIIVWITATFIYVGMGRDERRKYIKIVTKGVCYNKSTSFNLIVKIVCGLF</sequence>
<evidence type="ECO:0000256" key="6">
    <source>
        <dbReference type="SAM" id="Phobius"/>
    </source>
</evidence>
<dbReference type="GeneTree" id="ENSGT01030000234792"/>
<dbReference type="GO" id="GO:0016020">
    <property type="term" value="C:membrane"/>
    <property type="evidence" value="ECO:0007669"/>
    <property type="project" value="UniProtKB-SubCell"/>
</dbReference>
<dbReference type="Pfam" id="PF04505">
    <property type="entry name" value="CD225"/>
    <property type="match status" value="1"/>
</dbReference>
<organism evidence="7 8">
    <name type="scientific">Astatotilapia calliptera</name>
    <name type="common">Eastern happy</name>
    <name type="synonym">Chromis callipterus</name>
    <dbReference type="NCBI Taxonomy" id="8154"/>
    <lineage>
        <taxon>Eukaryota</taxon>
        <taxon>Metazoa</taxon>
        <taxon>Chordata</taxon>
        <taxon>Craniata</taxon>
        <taxon>Vertebrata</taxon>
        <taxon>Euteleostomi</taxon>
        <taxon>Actinopterygii</taxon>
        <taxon>Neopterygii</taxon>
        <taxon>Teleostei</taxon>
        <taxon>Neoteleostei</taxon>
        <taxon>Acanthomorphata</taxon>
        <taxon>Ovalentaria</taxon>
        <taxon>Cichlomorphae</taxon>
        <taxon>Cichliformes</taxon>
        <taxon>Cichlidae</taxon>
        <taxon>African cichlids</taxon>
        <taxon>Pseudocrenilabrinae</taxon>
        <taxon>Haplochromini</taxon>
        <taxon>Astatotilapia</taxon>
    </lineage>
</organism>